<evidence type="ECO:0000313" key="2">
    <source>
        <dbReference type="EMBL" id="AFG36879.1"/>
    </source>
</evidence>
<dbReference type="STRING" id="889378.Spiaf_0785"/>
<proteinExistence type="predicted"/>
<keyword evidence="1" id="KW-0472">Membrane</keyword>
<keyword evidence="1" id="KW-0812">Transmembrane</keyword>
<dbReference type="AlphaFoldDB" id="H9UH86"/>
<feature type="transmembrane region" description="Helical" evidence="1">
    <location>
        <begin position="72"/>
        <end position="94"/>
    </location>
</feature>
<sequence length="139" mass="14965">MGMIQLYVVSVVTLCLAGTTLAVPLIDDKISLPKLLNRDVLGSPLFRMLLGLATFLGGFLQFLFVPLGDVAVIGNLFPALGGIIAGFTLCLLYYQDKATVISDGLERLMQVFIGNRDVIGMLALLIAVLHFLFPAVILL</sequence>
<dbReference type="HOGENOM" id="CLU_154627_0_0_12"/>
<protein>
    <submittedName>
        <fullName evidence="2">Uncharacterized protein</fullName>
    </submittedName>
</protein>
<keyword evidence="3" id="KW-1185">Reference proteome</keyword>
<dbReference type="PATRIC" id="fig|889378.3.peg.788"/>
<dbReference type="KEGG" id="sfc:Spiaf_0785"/>
<name>H9UH86_SPIAZ</name>
<evidence type="ECO:0000313" key="3">
    <source>
        <dbReference type="Proteomes" id="UP000007383"/>
    </source>
</evidence>
<accession>H9UH86</accession>
<feature type="transmembrane region" description="Helical" evidence="1">
    <location>
        <begin position="46"/>
        <end position="65"/>
    </location>
</feature>
<feature type="transmembrane region" description="Helical" evidence="1">
    <location>
        <begin position="118"/>
        <end position="138"/>
    </location>
</feature>
<gene>
    <name evidence="2" type="ordered locus">Spiaf_0785</name>
</gene>
<evidence type="ECO:0000256" key="1">
    <source>
        <dbReference type="SAM" id="Phobius"/>
    </source>
</evidence>
<dbReference type="Proteomes" id="UP000007383">
    <property type="component" value="Chromosome"/>
</dbReference>
<reference evidence="3" key="1">
    <citation type="journal article" date="2013" name="Stand. Genomic Sci.">
        <title>Complete genome sequence of the halophilic bacterium Spirochaeta africana type strain (Z-7692(T)) from the alkaline Lake Magadi in the East African Rift.</title>
        <authorList>
            <person name="Liolos K."/>
            <person name="Abt B."/>
            <person name="Scheuner C."/>
            <person name="Teshima H."/>
            <person name="Held B."/>
            <person name="Lapidus A."/>
            <person name="Nolan M."/>
            <person name="Lucas S."/>
            <person name="Deshpande S."/>
            <person name="Cheng J.F."/>
            <person name="Tapia R."/>
            <person name="Goodwin L.A."/>
            <person name="Pitluck S."/>
            <person name="Pagani I."/>
            <person name="Ivanova N."/>
            <person name="Mavromatis K."/>
            <person name="Mikhailova N."/>
            <person name="Huntemann M."/>
            <person name="Pati A."/>
            <person name="Chen A."/>
            <person name="Palaniappan K."/>
            <person name="Land M."/>
            <person name="Rohde M."/>
            <person name="Tindall B.J."/>
            <person name="Detter J.C."/>
            <person name="Goker M."/>
            <person name="Bristow J."/>
            <person name="Eisen J.A."/>
            <person name="Markowitz V."/>
            <person name="Hugenholtz P."/>
            <person name="Woyke T."/>
            <person name="Klenk H.P."/>
            <person name="Kyrpides N.C."/>
        </authorList>
    </citation>
    <scope>NUCLEOTIDE SEQUENCE</scope>
    <source>
        <strain evidence="3">ATCC 700263 / DSM 8902 / Z-7692</strain>
    </source>
</reference>
<organism evidence="2 3">
    <name type="scientific">Spirochaeta africana (strain ATCC 700263 / DSM 8902 / Z-7692)</name>
    <dbReference type="NCBI Taxonomy" id="889378"/>
    <lineage>
        <taxon>Bacteria</taxon>
        <taxon>Pseudomonadati</taxon>
        <taxon>Spirochaetota</taxon>
        <taxon>Spirochaetia</taxon>
        <taxon>Spirochaetales</taxon>
        <taxon>Spirochaetaceae</taxon>
        <taxon>Spirochaeta</taxon>
    </lineage>
</organism>
<keyword evidence="1" id="KW-1133">Transmembrane helix</keyword>
<dbReference type="EMBL" id="CP003282">
    <property type="protein sequence ID" value="AFG36879.1"/>
    <property type="molecule type" value="Genomic_DNA"/>
</dbReference>